<dbReference type="EC" id="2.6.1.-" evidence="6"/>
<dbReference type="PANTHER" id="PTHR46383">
    <property type="entry name" value="ASPARTATE AMINOTRANSFERASE"/>
    <property type="match status" value="1"/>
</dbReference>
<gene>
    <name evidence="8" type="ORF">ACCAA_710046</name>
</gene>
<dbReference type="InterPro" id="IPR050596">
    <property type="entry name" value="AspAT/PAT-like"/>
</dbReference>
<dbReference type="InterPro" id="IPR004839">
    <property type="entry name" value="Aminotransferase_I/II_large"/>
</dbReference>
<evidence type="ECO:0000256" key="5">
    <source>
        <dbReference type="ARBA" id="ARBA00022898"/>
    </source>
</evidence>
<comment type="similarity">
    <text evidence="2 6">Belongs to the class-I pyridoxal-phosphate-dependent aminotransferase family.</text>
</comment>
<dbReference type="Pfam" id="PF00155">
    <property type="entry name" value="Aminotran_1_2"/>
    <property type="match status" value="1"/>
</dbReference>
<dbReference type="GO" id="GO:0008483">
    <property type="term" value="F:transaminase activity"/>
    <property type="evidence" value="ECO:0007669"/>
    <property type="project" value="UniProtKB-KW"/>
</dbReference>
<evidence type="ECO:0000256" key="2">
    <source>
        <dbReference type="ARBA" id="ARBA00007441"/>
    </source>
</evidence>
<dbReference type="PROSITE" id="PS00105">
    <property type="entry name" value="AA_TRANSFER_CLASS_1"/>
    <property type="match status" value="1"/>
</dbReference>
<dbReference type="AlphaFoldDB" id="A0A1A8XWZ6"/>
<evidence type="ECO:0000256" key="1">
    <source>
        <dbReference type="ARBA" id="ARBA00001933"/>
    </source>
</evidence>
<reference evidence="8 9" key="1">
    <citation type="submission" date="2016-06" db="EMBL/GenBank/DDBJ databases">
        <authorList>
            <person name="Kjaerup R.B."/>
            <person name="Dalgaard T.S."/>
            <person name="Juul-Madsen H.R."/>
        </authorList>
    </citation>
    <scope>NUCLEOTIDE SEQUENCE [LARGE SCALE GENOMIC DNA]</scope>
    <source>
        <strain evidence="8">3</strain>
    </source>
</reference>
<dbReference type="GO" id="GO:0006520">
    <property type="term" value="P:amino acid metabolic process"/>
    <property type="evidence" value="ECO:0007669"/>
    <property type="project" value="InterPro"/>
</dbReference>
<dbReference type="Proteomes" id="UP000199169">
    <property type="component" value="Unassembled WGS sequence"/>
</dbReference>
<keyword evidence="4 6" id="KW-0808">Transferase</keyword>
<dbReference type="STRING" id="1860102.ACCAA_710046"/>
<name>A0A1A8XWZ6_9PROT</name>
<dbReference type="GO" id="GO:0030170">
    <property type="term" value="F:pyridoxal phosphate binding"/>
    <property type="evidence" value="ECO:0007669"/>
    <property type="project" value="InterPro"/>
</dbReference>
<evidence type="ECO:0000313" key="9">
    <source>
        <dbReference type="Proteomes" id="UP000199169"/>
    </source>
</evidence>
<dbReference type="InterPro" id="IPR015424">
    <property type="entry name" value="PyrdxlP-dep_Trfase"/>
</dbReference>
<protein>
    <recommendedName>
        <fullName evidence="6">Aminotransferase</fullName>
        <ecNumber evidence="6">2.6.1.-</ecNumber>
    </recommendedName>
</protein>
<feature type="domain" description="Aminotransferase class I/classII large" evidence="7">
    <location>
        <begin position="8"/>
        <end position="166"/>
    </location>
</feature>
<accession>A0A1A8XWZ6</accession>
<comment type="cofactor">
    <cofactor evidence="1 6">
        <name>pyridoxal 5'-phosphate</name>
        <dbReference type="ChEBI" id="CHEBI:597326"/>
    </cofactor>
</comment>
<organism evidence="8 9">
    <name type="scientific">Candidatus Accumulibacter aalborgensis</name>
    <dbReference type="NCBI Taxonomy" id="1860102"/>
    <lineage>
        <taxon>Bacteria</taxon>
        <taxon>Pseudomonadati</taxon>
        <taxon>Pseudomonadota</taxon>
        <taxon>Betaproteobacteria</taxon>
        <taxon>Candidatus Accumulibacter</taxon>
    </lineage>
</organism>
<dbReference type="EMBL" id="FLQX01000151">
    <property type="protein sequence ID" value="SBT09505.1"/>
    <property type="molecule type" value="Genomic_DNA"/>
</dbReference>
<proteinExistence type="inferred from homology"/>
<evidence type="ECO:0000259" key="7">
    <source>
        <dbReference type="Pfam" id="PF00155"/>
    </source>
</evidence>
<keyword evidence="3 6" id="KW-0032">Aminotransferase</keyword>
<keyword evidence="5" id="KW-0663">Pyridoxal phosphate</keyword>
<sequence>MQTALQFGDDIFVVQSFSKYFSMTGWRLGWLVVPERFTRDIEKLAQNLFISPPTPAQYAALAAFAPATLSILESRRKEFQRRRDFLAPALANLGFHVAAKPEGAFYIYANCGGLTQDSDRFARDLLESAGVAATPGLDFGSNAPEKHLRFAYTTRVERLAEAVDRIRRFLG</sequence>
<dbReference type="InterPro" id="IPR004838">
    <property type="entry name" value="NHTrfase_class1_PyrdxlP-BS"/>
</dbReference>
<evidence type="ECO:0000256" key="3">
    <source>
        <dbReference type="ARBA" id="ARBA00022576"/>
    </source>
</evidence>
<dbReference type="SUPFAM" id="SSF53383">
    <property type="entry name" value="PLP-dependent transferases"/>
    <property type="match status" value="1"/>
</dbReference>
<dbReference type="InterPro" id="IPR015421">
    <property type="entry name" value="PyrdxlP-dep_Trfase_major"/>
</dbReference>
<evidence type="ECO:0000313" key="8">
    <source>
        <dbReference type="EMBL" id="SBT09505.1"/>
    </source>
</evidence>
<dbReference type="CDD" id="cd00609">
    <property type="entry name" value="AAT_like"/>
    <property type="match status" value="1"/>
</dbReference>
<keyword evidence="9" id="KW-1185">Reference proteome</keyword>
<evidence type="ECO:0000256" key="4">
    <source>
        <dbReference type="ARBA" id="ARBA00022679"/>
    </source>
</evidence>
<dbReference type="PANTHER" id="PTHR46383:SF2">
    <property type="entry name" value="AMINOTRANSFERASE"/>
    <property type="match status" value="1"/>
</dbReference>
<dbReference type="Gene3D" id="3.40.640.10">
    <property type="entry name" value="Type I PLP-dependent aspartate aminotransferase-like (Major domain)"/>
    <property type="match status" value="1"/>
</dbReference>
<evidence type="ECO:0000256" key="6">
    <source>
        <dbReference type="RuleBase" id="RU000481"/>
    </source>
</evidence>